<feature type="transmembrane region" description="Helical" evidence="1">
    <location>
        <begin position="71"/>
        <end position="93"/>
    </location>
</feature>
<evidence type="ECO:0000256" key="1">
    <source>
        <dbReference type="SAM" id="Phobius"/>
    </source>
</evidence>
<keyword evidence="1" id="KW-0812">Transmembrane</keyword>
<proteinExistence type="predicted"/>
<dbReference type="WBParaSite" id="mrna-Wban_04239">
    <property type="protein sequence ID" value="mrna-Wban_04239"/>
    <property type="gene ID" value="Wban_04239"/>
</dbReference>
<reference evidence="3" key="3">
    <citation type="submission" date="2024-02" db="UniProtKB">
        <authorList>
            <consortium name="WormBaseParasite"/>
        </authorList>
    </citation>
    <scope>IDENTIFICATION</scope>
    <source>
        <strain evidence="3">pt0022</strain>
    </source>
</reference>
<evidence type="ECO:0000313" key="2">
    <source>
        <dbReference type="Proteomes" id="UP000093561"/>
    </source>
</evidence>
<accession>A0AAF5PQS2</accession>
<dbReference type="Proteomes" id="UP000093561">
    <property type="component" value="Unassembled WGS sequence"/>
</dbReference>
<name>A0AAF5PQS2_WUCBA</name>
<reference evidence="2" key="1">
    <citation type="submission" date="2015-03" db="EMBL/GenBank/DDBJ databases">
        <title>Wuchereria bancrofti Genome Sequencing Papua New Guinea Strain.</title>
        <authorList>
            <person name="Small S.T."/>
            <person name="Serre D."/>
            <person name="Zimmerman P.A."/>
        </authorList>
    </citation>
    <scope>NUCLEOTIDE SEQUENCE [LARGE SCALE GENOMIC DNA]</scope>
    <source>
        <strain evidence="2">pt0022</strain>
    </source>
</reference>
<organism evidence="2 3">
    <name type="scientific">Wuchereria bancrofti</name>
    <dbReference type="NCBI Taxonomy" id="6293"/>
    <lineage>
        <taxon>Eukaryota</taxon>
        <taxon>Metazoa</taxon>
        <taxon>Ecdysozoa</taxon>
        <taxon>Nematoda</taxon>
        <taxon>Chromadorea</taxon>
        <taxon>Rhabditida</taxon>
        <taxon>Spirurina</taxon>
        <taxon>Spiruromorpha</taxon>
        <taxon>Filarioidea</taxon>
        <taxon>Onchocercidae</taxon>
        <taxon>Wuchereria</taxon>
    </lineage>
</organism>
<keyword evidence="1" id="KW-1133">Transmembrane helix</keyword>
<reference evidence="2" key="2">
    <citation type="journal article" date="2016" name="Mol. Ecol.">
        <title>Population genomics of the filarial nematode parasite Wuchereria bancrofti from mosquitoes.</title>
        <authorList>
            <person name="Small S.T."/>
            <person name="Reimer L.J."/>
            <person name="Tisch D.J."/>
            <person name="King C.L."/>
            <person name="Christensen B.M."/>
            <person name="Siba P.M."/>
            <person name="Kazura J.W."/>
            <person name="Serre D."/>
            <person name="Zimmerman P.A."/>
        </authorList>
    </citation>
    <scope>NUCLEOTIDE SEQUENCE</scope>
    <source>
        <strain evidence="2">pt0022</strain>
    </source>
</reference>
<protein>
    <submittedName>
        <fullName evidence="3">t-SNARE coiled-coil homology domain-containing protein</fullName>
    </submittedName>
</protein>
<keyword evidence="1" id="KW-0472">Membrane</keyword>
<dbReference type="AlphaFoldDB" id="A0AAF5PQS2"/>
<evidence type="ECO:0000313" key="3">
    <source>
        <dbReference type="WBParaSite" id="mrna-Wban_04239"/>
    </source>
</evidence>
<sequence length="207" mass="23240">MSVDKTIEELSYTLAQLGNLVGHINSQIGQLASRINLTLDTFDHSVAGIAIDAEIMSTHVANTISQVPNGWLFYLLLLTIIVVFLLLSVTLILGTIKKSFDVYELFKKLSTSDSGHSYGHGQYRLGSNDIFKQDHISISMDMEHEPRRVGREINGDIKKRRPQPDTIQRLQYRNYASSFNNDQYLTTTTSELSNIPTTTFTNSIAQV</sequence>